<name>K7XP68_9BACL</name>
<geneLocation type="plasmid" evidence="1">
    <name>pNM11</name>
</geneLocation>
<reference evidence="1" key="1">
    <citation type="submission" date="2012-09" db="EMBL/GenBank/DDBJ databases">
        <authorList>
            <person name="Chao W."/>
        </authorList>
    </citation>
    <scope>NUCLEOTIDE SEQUENCE</scope>
    <source>
        <strain evidence="1">A2-4</strain>
        <plasmid evidence="1">pNM11</plasmid>
    </source>
</reference>
<proteinExistence type="predicted"/>
<dbReference type="EMBL" id="JX847604">
    <property type="protein sequence ID" value="AFX82607.1"/>
    <property type="molecule type" value="Genomic_DNA"/>
</dbReference>
<evidence type="ECO:0000313" key="1">
    <source>
        <dbReference type="EMBL" id="AFX82607.1"/>
    </source>
</evidence>
<sequence>MEPVSIGELLTFTSSIILLIITWKSVSNAKKANENAHKANIITEQSQDLQREQFHLGIKPDLIFKISPIKYTSEQNDKHRINEILNPDHPFEIENISSNTCYEVSTTTVVYLPNGGWDKFLAFRAEKYKPRYRPNTAIHQRLHALHSENKLDCHIPFAFLILNIVSYDGTIPQPQIFTFLKYRDKTNKLYEECFRLDEAHSVIGRKDRPDDIEILFRATQVDFETTKQKVYEQKEKLDNEFSSESKSILFV</sequence>
<accession>K7XP68</accession>
<dbReference type="RefSeq" id="WP_015085271.1">
    <property type="nucleotide sequence ID" value="NC_019558.1"/>
</dbReference>
<organism evidence="1">
    <name type="scientific">Planococcus citreus</name>
    <dbReference type="NCBI Taxonomy" id="1373"/>
    <lineage>
        <taxon>Bacteria</taxon>
        <taxon>Bacillati</taxon>
        <taxon>Bacillota</taxon>
        <taxon>Bacilli</taxon>
        <taxon>Bacillales</taxon>
        <taxon>Caryophanaceae</taxon>
        <taxon>Planococcus</taxon>
    </lineage>
</organism>
<keyword evidence="1" id="KW-0614">Plasmid</keyword>
<protein>
    <submittedName>
        <fullName evidence="1">Uncharacterized protein</fullName>
    </submittedName>
</protein>
<dbReference type="AlphaFoldDB" id="K7XP68"/>